<protein>
    <recommendedName>
        <fullName evidence="1">Rad21/Rec8-like protein C-terminal eukaryotic domain-containing protein</fullName>
    </recommendedName>
</protein>
<keyword evidence="3" id="KW-1185">Reference proteome</keyword>
<accession>A0AAE2D4R4</accession>
<dbReference type="GO" id="GO:0003682">
    <property type="term" value="F:chromatin binding"/>
    <property type="evidence" value="ECO:0007669"/>
    <property type="project" value="TreeGrafter"/>
</dbReference>
<gene>
    <name evidence="2" type="ORF">MN116_005579</name>
</gene>
<dbReference type="InterPro" id="IPR006909">
    <property type="entry name" value="Rad21/Rec8_C_eu"/>
</dbReference>
<dbReference type="InterPro" id="IPR039781">
    <property type="entry name" value="Rad21/Rec8-like"/>
</dbReference>
<reference evidence="2" key="1">
    <citation type="submission" date="2022-04" db="EMBL/GenBank/DDBJ databases">
        <authorList>
            <person name="Xu L."/>
            <person name="Lv Z."/>
        </authorList>
    </citation>
    <scope>NUCLEOTIDE SEQUENCE</scope>
    <source>
        <strain evidence="2">LV_2022a</strain>
    </source>
</reference>
<dbReference type="GO" id="GO:0051177">
    <property type="term" value="P:meiotic sister chromatid cohesion"/>
    <property type="evidence" value="ECO:0007669"/>
    <property type="project" value="TreeGrafter"/>
</dbReference>
<dbReference type="GO" id="GO:0006302">
    <property type="term" value="P:double-strand break repair"/>
    <property type="evidence" value="ECO:0007669"/>
    <property type="project" value="TreeGrafter"/>
</dbReference>
<dbReference type="EMBL" id="JALJAT010000003">
    <property type="protein sequence ID" value="KAK4471189.1"/>
    <property type="molecule type" value="Genomic_DNA"/>
</dbReference>
<dbReference type="GO" id="GO:0030893">
    <property type="term" value="C:meiotic cohesin complex"/>
    <property type="evidence" value="ECO:0007669"/>
    <property type="project" value="TreeGrafter"/>
</dbReference>
<evidence type="ECO:0000259" key="1">
    <source>
        <dbReference type="Pfam" id="PF04824"/>
    </source>
</evidence>
<feature type="domain" description="Rad21/Rec8-like protein C-terminal eukaryotic" evidence="1">
    <location>
        <begin position="623"/>
        <end position="662"/>
    </location>
</feature>
<organism evidence="2 3">
    <name type="scientific">Schistosoma mekongi</name>
    <name type="common">Parasitic worm</name>
    <dbReference type="NCBI Taxonomy" id="38744"/>
    <lineage>
        <taxon>Eukaryota</taxon>
        <taxon>Metazoa</taxon>
        <taxon>Spiralia</taxon>
        <taxon>Lophotrochozoa</taxon>
        <taxon>Platyhelminthes</taxon>
        <taxon>Trematoda</taxon>
        <taxon>Digenea</taxon>
        <taxon>Strigeidida</taxon>
        <taxon>Schistosomatoidea</taxon>
        <taxon>Schistosomatidae</taxon>
        <taxon>Schistosoma</taxon>
    </lineage>
</organism>
<comment type="caution">
    <text evidence="2">The sequence shown here is derived from an EMBL/GenBank/DDBJ whole genome shotgun (WGS) entry which is preliminary data.</text>
</comment>
<dbReference type="InterPro" id="IPR036390">
    <property type="entry name" value="WH_DNA-bd_sf"/>
</dbReference>
<reference evidence="2" key="2">
    <citation type="journal article" date="2023" name="Infect Dis Poverty">
        <title>Chromosome-scale genome of the human blood fluke Schistosoma mekongi and its implications for public health.</title>
        <authorList>
            <person name="Zhou M."/>
            <person name="Xu L."/>
            <person name="Xu D."/>
            <person name="Chen W."/>
            <person name="Khan J."/>
            <person name="Hu Y."/>
            <person name="Huang H."/>
            <person name="Wei H."/>
            <person name="Zhang Y."/>
            <person name="Chusongsang P."/>
            <person name="Tanasarnprasert K."/>
            <person name="Hu X."/>
            <person name="Limpanont Y."/>
            <person name="Lv Z."/>
        </authorList>
    </citation>
    <scope>NUCLEOTIDE SEQUENCE</scope>
    <source>
        <strain evidence="2">LV_2022a</strain>
    </source>
</reference>
<evidence type="ECO:0000313" key="3">
    <source>
        <dbReference type="Proteomes" id="UP001292079"/>
    </source>
</evidence>
<evidence type="ECO:0000313" key="2">
    <source>
        <dbReference type="EMBL" id="KAK4471189.1"/>
    </source>
</evidence>
<sequence>MYHLQRESCYYATPKPHARRKTPVSIDEPEIPLWDICNDASDFGNLQLPDLFSSNIREPYLDFMDTQTLYQARVEDITLVEDPSSAITDARFSFGGDLLPDNLEVVPESIVDNPYDAQSVYVTSGTIQCRKRRVPEHLALENESGAAKYLLIKLSGDSNESQVSTLHANLERITDVTEHVTDFTVSQPAPECLEPINMSKDSDNLRTFAQGNTDTCTILQSSNIPIRISSDVDSIQPPTEQLNTETINNSHQLENVKQLDVIVEQFELTTDFVTGTDVTQIIPQDEEKTFNHPLEQNLPPISSIQLSPLHTVESNENIHSRRIRKRSNKLIIDEVTRLTGSELRWNLSHGEETMISRDAILAESGPRSRTQYLLSRSVPRLFAVPSNLETALSLKLCELWCYHRRLCEETIQKRKLEVDMSVNSDATQTKRPADSSSIKMSAITEENETSVEIQRQAGGHSSLVGSESLFGASNLIDVTNNQTNSVRESLVQMKESLKNTTDQPILDITSNLRINAVSASTPQTSSVPISGTSRSLPVESTTLVPVLEEFEEHVQQQQQQNECDPKTAVGDFTEILHQPCSPTKVASSSIRYFGDKCQLWKYLEDRLTQSTVNSIDIEELCPLEYSRKQAAFVFMTLLEFAKKHRIILSQNKPYESIIIKIKKSN</sequence>
<dbReference type="Pfam" id="PF04824">
    <property type="entry name" value="Rad21_Rec8"/>
    <property type="match status" value="1"/>
</dbReference>
<dbReference type="AlphaFoldDB" id="A0AAE2D4R4"/>
<dbReference type="Proteomes" id="UP001292079">
    <property type="component" value="Unassembled WGS sequence"/>
</dbReference>
<proteinExistence type="predicted"/>
<dbReference type="SUPFAM" id="SSF46785">
    <property type="entry name" value="Winged helix' DNA-binding domain"/>
    <property type="match status" value="1"/>
</dbReference>
<dbReference type="PANTHER" id="PTHR12585">
    <property type="entry name" value="SCC1 / RAD21 FAMILY MEMBER"/>
    <property type="match status" value="1"/>
</dbReference>
<dbReference type="PANTHER" id="PTHR12585:SF27">
    <property type="entry name" value="MEIOTIC RECOMBINATION PROTEIN REC8 HOMOLOG"/>
    <property type="match status" value="1"/>
</dbReference>
<name>A0AAE2D4R4_SCHME</name>